<organism evidence="1 2">
    <name type="scientific">Ferrimonas marina</name>
    <dbReference type="NCBI Taxonomy" id="299255"/>
    <lineage>
        <taxon>Bacteria</taxon>
        <taxon>Pseudomonadati</taxon>
        <taxon>Pseudomonadota</taxon>
        <taxon>Gammaproteobacteria</taxon>
        <taxon>Alteromonadales</taxon>
        <taxon>Ferrimonadaceae</taxon>
        <taxon>Ferrimonas</taxon>
    </lineage>
</organism>
<dbReference type="STRING" id="299255.SAMN02745129_0694"/>
<gene>
    <name evidence="1" type="ORF">SAMN02745129_0694</name>
</gene>
<dbReference type="AlphaFoldDB" id="A0A1M5MML3"/>
<protein>
    <submittedName>
        <fullName evidence="1">Uncharacterized protein</fullName>
    </submittedName>
</protein>
<evidence type="ECO:0000313" key="2">
    <source>
        <dbReference type="Proteomes" id="UP000184268"/>
    </source>
</evidence>
<accession>A0A1M5MML3</accession>
<keyword evidence="2" id="KW-1185">Reference proteome</keyword>
<sequence length="82" mass="9556">MLEMTLEQYVDHRRCQEAQDDSLLQTHLKNPEAITKPRWADEPIGFTIIAEDGSENYDPNERQDPLHIRYALSPCLRSANRC</sequence>
<dbReference type="Proteomes" id="UP000184268">
    <property type="component" value="Unassembled WGS sequence"/>
</dbReference>
<evidence type="ECO:0000313" key="1">
    <source>
        <dbReference type="EMBL" id="SHG78282.1"/>
    </source>
</evidence>
<proteinExistence type="predicted"/>
<dbReference type="RefSeq" id="WP_067654016.1">
    <property type="nucleotide sequence ID" value="NZ_FQXG01000001.1"/>
</dbReference>
<name>A0A1M5MML3_9GAMM</name>
<reference evidence="1 2" key="1">
    <citation type="submission" date="2016-11" db="EMBL/GenBank/DDBJ databases">
        <authorList>
            <person name="Jaros S."/>
            <person name="Januszkiewicz K."/>
            <person name="Wedrychowicz H."/>
        </authorList>
    </citation>
    <scope>NUCLEOTIDE SEQUENCE [LARGE SCALE GENOMIC DNA]</scope>
    <source>
        <strain evidence="1 2">DSM 16917</strain>
    </source>
</reference>
<dbReference type="EMBL" id="FQXG01000001">
    <property type="protein sequence ID" value="SHG78282.1"/>
    <property type="molecule type" value="Genomic_DNA"/>
</dbReference>